<protein>
    <submittedName>
        <fullName evidence="1">CACTA en-spm transposon protein</fullName>
    </submittedName>
</protein>
<reference evidence="1 2" key="1">
    <citation type="submission" date="2019-08" db="EMBL/GenBank/DDBJ databases">
        <title>Draft genome sequences of two oriental melons (Cucumis melo L. var makuwa).</title>
        <authorList>
            <person name="Kwon S.-Y."/>
        </authorList>
    </citation>
    <scope>NUCLEOTIDE SEQUENCE [LARGE SCALE GENOMIC DNA]</scope>
    <source>
        <strain evidence="2">cv. Chang Bougi</strain>
        <tissue evidence="1">Leaf</tissue>
    </source>
</reference>
<organism evidence="1 2">
    <name type="scientific">Cucumis melo var. makuwa</name>
    <name type="common">Oriental melon</name>
    <dbReference type="NCBI Taxonomy" id="1194695"/>
    <lineage>
        <taxon>Eukaryota</taxon>
        <taxon>Viridiplantae</taxon>
        <taxon>Streptophyta</taxon>
        <taxon>Embryophyta</taxon>
        <taxon>Tracheophyta</taxon>
        <taxon>Spermatophyta</taxon>
        <taxon>Magnoliopsida</taxon>
        <taxon>eudicotyledons</taxon>
        <taxon>Gunneridae</taxon>
        <taxon>Pentapetalae</taxon>
        <taxon>rosids</taxon>
        <taxon>fabids</taxon>
        <taxon>Cucurbitales</taxon>
        <taxon>Cucurbitaceae</taxon>
        <taxon>Benincaseae</taxon>
        <taxon>Cucumis</taxon>
    </lineage>
</organism>
<gene>
    <name evidence="1" type="ORF">E5676_scaffold788G00120</name>
</gene>
<proteinExistence type="predicted"/>
<dbReference type="Proteomes" id="UP000321947">
    <property type="component" value="Unassembled WGS sequence"/>
</dbReference>
<comment type="caution">
    <text evidence="1">The sequence shown here is derived from an EMBL/GenBank/DDBJ whole genome shotgun (WGS) entry which is preliminary data.</text>
</comment>
<name>A0A5D3E724_CUCMM</name>
<dbReference type="EMBL" id="SSTD01000015">
    <property type="protein sequence ID" value="TYK31712.1"/>
    <property type="molecule type" value="Genomic_DNA"/>
</dbReference>
<accession>A0A5D3E724</accession>
<dbReference type="AlphaFoldDB" id="A0A5D3E724"/>
<evidence type="ECO:0000313" key="2">
    <source>
        <dbReference type="Proteomes" id="UP000321947"/>
    </source>
</evidence>
<evidence type="ECO:0000313" key="1">
    <source>
        <dbReference type="EMBL" id="TYK31712.1"/>
    </source>
</evidence>
<sequence length="105" mass="11949">MVIDESNASGSGDSNFYNMLDKVLHVQHPMGRSVRLFKCRCRNHETSAVSTLEVGEVNVGREFIKVIKDDLQEFKGDCHRHFTKYSYLEQARANPPHILVGRTKG</sequence>